<dbReference type="EMBL" id="JBHRXI010000016">
    <property type="protein sequence ID" value="MFC3615063.1"/>
    <property type="molecule type" value="Genomic_DNA"/>
</dbReference>
<evidence type="ECO:0000313" key="4">
    <source>
        <dbReference type="Proteomes" id="UP001595629"/>
    </source>
</evidence>
<organism evidence="3 4">
    <name type="scientific">Lutimaribacter marinistellae</name>
    <dbReference type="NCBI Taxonomy" id="1820329"/>
    <lineage>
        <taxon>Bacteria</taxon>
        <taxon>Pseudomonadati</taxon>
        <taxon>Pseudomonadota</taxon>
        <taxon>Alphaproteobacteria</taxon>
        <taxon>Rhodobacterales</taxon>
        <taxon>Roseobacteraceae</taxon>
        <taxon>Lutimaribacter</taxon>
    </lineage>
</organism>
<evidence type="ECO:0000313" key="3">
    <source>
        <dbReference type="EMBL" id="MFC3615063.1"/>
    </source>
</evidence>
<evidence type="ECO:0000259" key="2">
    <source>
        <dbReference type="PROSITE" id="PS50943"/>
    </source>
</evidence>
<keyword evidence="1" id="KW-0238">DNA-binding</keyword>
<dbReference type="Gene3D" id="1.10.260.40">
    <property type="entry name" value="lambda repressor-like DNA-binding domains"/>
    <property type="match status" value="1"/>
</dbReference>
<keyword evidence="4" id="KW-1185">Reference proteome</keyword>
<accession>A0ABV7TIP3</accession>
<gene>
    <name evidence="3" type="ORF">ACFORG_14945</name>
</gene>
<dbReference type="SMART" id="SM00530">
    <property type="entry name" value="HTH_XRE"/>
    <property type="match status" value="1"/>
</dbReference>
<proteinExistence type="predicted"/>
<sequence length="107" mass="11907">MFKRAVHPGVILKDELEELGITLTEFARQIDVPANRVSQIIGGKRAITGDTALRFGHWFGTDAQFWINLQAQFDLAVADQETGAAIRKLPTSASYATRPRDDQPRLV</sequence>
<dbReference type="PROSITE" id="PS50943">
    <property type="entry name" value="HTH_CROC1"/>
    <property type="match status" value="1"/>
</dbReference>
<dbReference type="CDD" id="cd00093">
    <property type="entry name" value="HTH_XRE"/>
    <property type="match status" value="1"/>
</dbReference>
<dbReference type="Pfam" id="PF01381">
    <property type="entry name" value="HTH_3"/>
    <property type="match status" value="1"/>
</dbReference>
<dbReference type="SUPFAM" id="SSF47413">
    <property type="entry name" value="lambda repressor-like DNA-binding domains"/>
    <property type="match status" value="1"/>
</dbReference>
<dbReference type="InterPro" id="IPR013430">
    <property type="entry name" value="Toxin_antidote_HigA"/>
</dbReference>
<reference evidence="4" key="1">
    <citation type="journal article" date="2019" name="Int. J. Syst. Evol. Microbiol.">
        <title>The Global Catalogue of Microorganisms (GCM) 10K type strain sequencing project: providing services to taxonomists for standard genome sequencing and annotation.</title>
        <authorList>
            <consortium name="The Broad Institute Genomics Platform"/>
            <consortium name="The Broad Institute Genome Sequencing Center for Infectious Disease"/>
            <person name="Wu L."/>
            <person name="Ma J."/>
        </authorList>
    </citation>
    <scope>NUCLEOTIDE SEQUENCE [LARGE SCALE GENOMIC DNA]</scope>
    <source>
        <strain evidence="4">KCTC 42911</strain>
    </source>
</reference>
<dbReference type="PANTHER" id="PTHR36924:SF1">
    <property type="entry name" value="ANTITOXIN HIGA-1"/>
    <property type="match status" value="1"/>
</dbReference>
<dbReference type="RefSeq" id="WP_386736333.1">
    <property type="nucleotide sequence ID" value="NZ_JBHRXI010000016.1"/>
</dbReference>
<name>A0ABV7TIP3_9RHOB</name>
<dbReference type="NCBIfam" id="TIGR02607">
    <property type="entry name" value="antidote_HigA"/>
    <property type="match status" value="1"/>
</dbReference>
<protein>
    <submittedName>
        <fullName evidence="3">HigA family addiction module antitoxin</fullName>
    </submittedName>
</protein>
<evidence type="ECO:0000256" key="1">
    <source>
        <dbReference type="ARBA" id="ARBA00023125"/>
    </source>
</evidence>
<dbReference type="InterPro" id="IPR001387">
    <property type="entry name" value="Cro/C1-type_HTH"/>
</dbReference>
<comment type="caution">
    <text evidence="3">The sequence shown here is derived from an EMBL/GenBank/DDBJ whole genome shotgun (WGS) entry which is preliminary data.</text>
</comment>
<dbReference type="Proteomes" id="UP001595629">
    <property type="component" value="Unassembled WGS sequence"/>
</dbReference>
<dbReference type="InterPro" id="IPR010982">
    <property type="entry name" value="Lambda_DNA-bd_dom_sf"/>
</dbReference>
<feature type="domain" description="HTH cro/C1-type" evidence="2">
    <location>
        <begin position="12"/>
        <end position="66"/>
    </location>
</feature>
<dbReference type="PANTHER" id="PTHR36924">
    <property type="entry name" value="ANTITOXIN HIGA-1"/>
    <property type="match status" value="1"/>
</dbReference>